<evidence type="ECO:0000313" key="2">
    <source>
        <dbReference type="Proteomes" id="UP000237000"/>
    </source>
</evidence>
<dbReference type="STRING" id="63057.A0A2P5FZV1"/>
<dbReference type="EMBL" id="JXTC01000002">
    <property type="protein sequence ID" value="POO03316.1"/>
    <property type="molecule type" value="Genomic_DNA"/>
</dbReference>
<accession>A0A2P5FZV1</accession>
<dbReference type="Proteomes" id="UP000237000">
    <property type="component" value="Unassembled WGS sequence"/>
</dbReference>
<keyword evidence="2" id="KW-1185">Reference proteome</keyword>
<dbReference type="InParanoid" id="A0A2P5FZV1"/>
<gene>
    <name evidence="1" type="ORF">TorRG33x02_005210</name>
</gene>
<sequence>MEAEEAALGEPSSSAFGPPSCFCSTTNFYSQTGSSILGGTSTGSYGANQSSSPFSTTATFGASSSPAFETPKPPFGAFSTPSSSFCGFNQKSVSEAPFIASSQPVFGAMSSPAFDAASAAAIDATSASTFGATLSSDFGGTHTSFGVSSMPLFGSGGTFCALSTPTSLDFGSTRTSFSISSTMPLFGSGGTLSASSSPAFGASCTPVFGPSTFGASSKPASQTFGIMSTSNSKLGKRAHFGTFYQSEQPACE</sequence>
<proteinExistence type="predicted"/>
<protein>
    <recommendedName>
        <fullName evidence="3">Nucleoporin</fullName>
    </recommendedName>
</protein>
<comment type="caution">
    <text evidence="1">The sequence shown here is derived from an EMBL/GenBank/DDBJ whole genome shotgun (WGS) entry which is preliminary data.</text>
</comment>
<name>A0A2P5FZV1_TREOI</name>
<evidence type="ECO:0008006" key="3">
    <source>
        <dbReference type="Google" id="ProtNLM"/>
    </source>
</evidence>
<dbReference type="AlphaFoldDB" id="A0A2P5FZV1"/>
<organism evidence="1 2">
    <name type="scientific">Trema orientale</name>
    <name type="common">Charcoal tree</name>
    <name type="synonym">Celtis orientalis</name>
    <dbReference type="NCBI Taxonomy" id="63057"/>
    <lineage>
        <taxon>Eukaryota</taxon>
        <taxon>Viridiplantae</taxon>
        <taxon>Streptophyta</taxon>
        <taxon>Embryophyta</taxon>
        <taxon>Tracheophyta</taxon>
        <taxon>Spermatophyta</taxon>
        <taxon>Magnoliopsida</taxon>
        <taxon>eudicotyledons</taxon>
        <taxon>Gunneridae</taxon>
        <taxon>Pentapetalae</taxon>
        <taxon>rosids</taxon>
        <taxon>fabids</taxon>
        <taxon>Rosales</taxon>
        <taxon>Cannabaceae</taxon>
        <taxon>Trema</taxon>
    </lineage>
</organism>
<evidence type="ECO:0000313" key="1">
    <source>
        <dbReference type="EMBL" id="POO03316.1"/>
    </source>
</evidence>
<reference evidence="2" key="1">
    <citation type="submission" date="2016-06" db="EMBL/GenBank/DDBJ databases">
        <title>Parallel loss of symbiosis genes in relatives of nitrogen-fixing non-legume Parasponia.</title>
        <authorList>
            <person name="Van Velzen R."/>
            <person name="Holmer R."/>
            <person name="Bu F."/>
            <person name="Rutten L."/>
            <person name="Van Zeijl A."/>
            <person name="Liu W."/>
            <person name="Santuari L."/>
            <person name="Cao Q."/>
            <person name="Sharma T."/>
            <person name="Shen D."/>
            <person name="Roswanjaya Y."/>
            <person name="Wardhani T."/>
            <person name="Kalhor M.S."/>
            <person name="Jansen J."/>
            <person name="Van den Hoogen J."/>
            <person name="Gungor B."/>
            <person name="Hartog M."/>
            <person name="Hontelez J."/>
            <person name="Verver J."/>
            <person name="Yang W.-C."/>
            <person name="Schijlen E."/>
            <person name="Repin R."/>
            <person name="Schilthuizen M."/>
            <person name="Schranz E."/>
            <person name="Heidstra R."/>
            <person name="Miyata K."/>
            <person name="Fedorova E."/>
            <person name="Kohlen W."/>
            <person name="Bisseling T."/>
            <person name="Smit S."/>
            <person name="Geurts R."/>
        </authorList>
    </citation>
    <scope>NUCLEOTIDE SEQUENCE [LARGE SCALE GENOMIC DNA]</scope>
    <source>
        <strain evidence="2">cv. RG33-2</strain>
    </source>
</reference>
<dbReference type="OrthoDB" id="3797628at2759"/>